<evidence type="ECO:0000256" key="1">
    <source>
        <dbReference type="SAM" id="Phobius"/>
    </source>
</evidence>
<dbReference type="Proteomes" id="UP001207605">
    <property type="component" value="Unassembled WGS sequence"/>
</dbReference>
<keyword evidence="3" id="KW-1185">Reference proteome</keyword>
<gene>
    <name evidence="2" type="ORF">OCV65_09440</name>
</gene>
<keyword evidence="1" id="KW-0472">Membrane</keyword>
<name>A0ABT2S780_9FIRM</name>
<organism evidence="2 3">
    <name type="scientific">Dorea ammoniilytica</name>
    <dbReference type="NCBI Taxonomy" id="2981788"/>
    <lineage>
        <taxon>Bacteria</taxon>
        <taxon>Bacillati</taxon>
        <taxon>Bacillota</taxon>
        <taxon>Clostridia</taxon>
        <taxon>Lachnospirales</taxon>
        <taxon>Lachnospiraceae</taxon>
        <taxon>Dorea</taxon>
    </lineage>
</organism>
<comment type="caution">
    <text evidence="2">The sequence shown here is derived from an EMBL/GenBank/DDBJ whole genome shotgun (WGS) entry which is preliminary data.</text>
</comment>
<protein>
    <submittedName>
        <fullName evidence="2">Pilus assembly protein</fullName>
    </submittedName>
</protein>
<reference evidence="2 3" key="1">
    <citation type="journal article" date="2021" name="ISME Commun">
        <title>Automated analysis of genomic sequences facilitates high-throughput and comprehensive description of bacteria.</title>
        <authorList>
            <person name="Hitch T.C.A."/>
        </authorList>
    </citation>
    <scope>NUCLEOTIDE SEQUENCE [LARGE SCALE GENOMIC DNA]</scope>
    <source>
        <strain evidence="2 3">Sanger_02</strain>
    </source>
</reference>
<evidence type="ECO:0000313" key="3">
    <source>
        <dbReference type="Proteomes" id="UP001207605"/>
    </source>
</evidence>
<keyword evidence="1" id="KW-0812">Transmembrane</keyword>
<proteinExistence type="predicted"/>
<accession>A0ABT2S780</accession>
<dbReference type="EMBL" id="JAOQJV010000012">
    <property type="protein sequence ID" value="MCU6700449.1"/>
    <property type="molecule type" value="Genomic_DNA"/>
</dbReference>
<dbReference type="RefSeq" id="WP_262581818.1">
    <property type="nucleotide sequence ID" value="NZ_JAOQJV010000012.1"/>
</dbReference>
<evidence type="ECO:0000313" key="2">
    <source>
        <dbReference type="EMBL" id="MCU6700449.1"/>
    </source>
</evidence>
<feature type="transmembrane region" description="Helical" evidence="1">
    <location>
        <begin position="6"/>
        <end position="29"/>
    </location>
</feature>
<keyword evidence="1" id="KW-1133">Transmembrane helix</keyword>
<sequence>MATKGSITIEAAFAIPLFFLAVLALFYMMEVMSIRTSVRNGMQYAAKRAAEDCYLTQMVSPSALETEIVRAIGSERLERSIVVNGSSGINCQNSRMSMLTGILEMEVIYQVKLPIPVFTAKAVHMKETMRMKGWNGYQSAFWDKEDNETVYITETGMVYHRDYHCNYLELSIRTVNAGTVDDLRNNDQEKYHPCDKCVHGSAASQVYLTDYGNRYHNSLSCSGLKRTVYAIPVSEAVGKGACTKCSK</sequence>